<protein>
    <submittedName>
        <fullName evidence="2">Uncharacterized protein</fullName>
    </submittedName>
</protein>
<keyword evidence="3" id="KW-1185">Reference proteome</keyword>
<feature type="region of interest" description="Disordered" evidence="1">
    <location>
        <begin position="1"/>
        <end position="38"/>
    </location>
</feature>
<proteinExistence type="predicted"/>
<dbReference type="EMBL" id="CPYD01000006">
    <property type="protein sequence ID" value="CNE60420.1"/>
    <property type="molecule type" value="Genomic_DNA"/>
</dbReference>
<dbReference type="Proteomes" id="UP000040578">
    <property type="component" value="Unassembled WGS sequence"/>
</dbReference>
<accession>A0ABP1YE77</accession>
<feature type="compositionally biased region" description="Basic and acidic residues" evidence="1">
    <location>
        <begin position="16"/>
        <end position="38"/>
    </location>
</feature>
<name>A0ABP1YE77_9GAMM</name>
<organism evidence="2 3">
    <name type="scientific">Yersinia nurmii</name>
    <dbReference type="NCBI Taxonomy" id="685706"/>
    <lineage>
        <taxon>Bacteria</taxon>
        <taxon>Pseudomonadati</taxon>
        <taxon>Pseudomonadota</taxon>
        <taxon>Gammaproteobacteria</taxon>
        <taxon>Enterobacterales</taxon>
        <taxon>Yersiniaceae</taxon>
        <taxon>Yersinia</taxon>
    </lineage>
</organism>
<evidence type="ECO:0000313" key="3">
    <source>
        <dbReference type="Proteomes" id="UP000040578"/>
    </source>
</evidence>
<evidence type="ECO:0000313" key="2">
    <source>
        <dbReference type="EMBL" id="CNE60420.1"/>
    </source>
</evidence>
<sequence length="38" mass="4294">MGYMVSFNANPVNESEESHSTQEVHLTHSETEALKDDE</sequence>
<comment type="caution">
    <text evidence="2">The sequence shown here is derived from an EMBL/GenBank/DDBJ whole genome shotgun (WGS) entry which is preliminary data.</text>
</comment>
<gene>
    <name evidence="2" type="ORF">ERS137967_02029</name>
</gene>
<evidence type="ECO:0000256" key="1">
    <source>
        <dbReference type="SAM" id="MobiDB-lite"/>
    </source>
</evidence>
<reference evidence="2 3" key="1">
    <citation type="submission" date="2015-03" db="EMBL/GenBank/DDBJ databases">
        <authorList>
            <consortium name="Pathogen Informatics"/>
            <person name="Murphy D."/>
        </authorList>
    </citation>
    <scope>NUCLEOTIDE SEQUENCE [LARGE SCALE GENOMIC DNA]</scope>
    <source>
        <strain evidence="3">type strain: CIP110231</strain>
    </source>
</reference>